<gene>
    <name evidence="1" type="ORF">HMPREF1541_09664</name>
</gene>
<dbReference type="InterPro" id="IPR029063">
    <property type="entry name" value="SAM-dependent_MTases_sf"/>
</dbReference>
<dbReference type="HOGENOM" id="CLU_010595_2_3_1"/>
<sequence>MSLEPDQFEQDSAYGEELSTYSASLTSSAYNFPESHGRKYHSYKAGRYFMPNDDQEIDRLDVHYALVRRIMDGKLNLAPIADNIERAIDLGTGTGLWAINFADKHEKAYIIGNDLSPIQPGWVPANVKFLIDDIEAPWGYEQEPFDYVHACLLIGAIKDFPKLMRQTFTCTKPGGWAEFQDWDIELYSQDDTYPQECALRKWDDLVIEGIRASGSEPHLGMHLEQWMKDAGFVDVTAVKTPVPVGNWPKDKLLKEMGVLNHIQLSEALEAVSLGTMINMGWTYDEIQTFLVDVRNDLNSPAIHTIYDFYIVYGRKPE</sequence>
<dbReference type="STRING" id="1220924.W2SA52"/>
<dbReference type="eggNOG" id="ENOG502QSKG">
    <property type="taxonomic scope" value="Eukaryota"/>
</dbReference>
<dbReference type="AlphaFoldDB" id="W2SA52"/>
<dbReference type="VEuPathDB" id="FungiDB:HMPREF1541_09664"/>
<dbReference type="PANTHER" id="PTHR43591:SF24">
    <property type="entry name" value="2-METHOXY-6-POLYPRENYL-1,4-BENZOQUINOL METHYLASE, MITOCHONDRIAL"/>
    <property type="match status" value="1"/>
</dbReference>
<dbReference type="Gene3D" id="3.40.50.150">
    <property type="entry name" value="Vaccinia Virus protein VP39"/>
    <property type="match status" value="1"/>
</dbReference>
<dbReference type="GeneID" id="19977003"/>
<dbReference type="SUPFAM" id="SSF53335">
    <property type="entry name" value="S-adenosyl-L-methionine-dependent methyltransferases"/>
    <property type="match status" value="1"/>
</dbReference>
<dbReference type="RefSeq" id="XP_008712559.1">
    <property type="nucleotide sequence ID" value="XM_008714337.1"/>
</dbReference>
<dbReference type="OrthoDB" id="2013972at2759"/>
<dbReference type="GO" id="GO:0008168">
    <property type="term" value="F:methyltransferase activity"/>
    <property type="evidence" value="ECO:0007669"/>
    <property type="project" value="TreeGrafter"/>
</dbReference>
<dbReference type="Proteomes" id="UP000030752">
    <property type="component" value="Unassembled WGS sequence"/>
</dbReference>
<accession>W2SA52</accession>
<dbReference type="InParanoid" id="W2SA52"/>
<proteinExistence type="predicted"/>
<evidence type="ECO:0008006" key="3">
    <source>
        <dbReference type="Google" id="ProtNLM"/>
    </source>
</evidence>
<dbReference type="PANTHER" id="PTHR43591">
    <property type="entry name" value="METHYLTRANSFERASE"/>
    <property type="match status" value="1"/>
</dbReference>
<name>W2SA52_CYPE1</name>
<dbReference type="Pfam" id="PF13489">
    <property type="entry name" value="Methyltransf_23"/>
    <property type="match status" value="1"/>
</dbReference>
<evidence type="ECO:0000313" key="2">
    <source>
        <dbReference type="Proteomes" id="UP000030752"/>
    </source>
</evidence>
<dbReference type="EMBL" id="KB822713">
    <property type="protein sequence ID" value="ETN44789.1"/>
    <property type="molecule type" value="Genomic_DNA"/>
</dbReference>
<dbReference type="CDD" id="cd02440">
    <property type="entry name" value="AdoMet_MTases"/>
    <property type="match status" value="1"/>
</dbReference>
<evidence type="ECO:0000313" key="1">
    <source>
        <dbReference type="EMBL" id="ETN44789.1"/>
    </source>
</evidence>
<organism evidence="1 2">
    <name type="scientific">Cyphellophora europaea (strain CBS 101466)</name>
    <name type="common">Phialophora europaea</name>
    <dbReference type="NCBI Taxonomy" id="1220924"/>
    <lineage>
        <taxon>Eukaryota</taxon>
        <taxon>Fungi</taxon>
        <taxon>Dikarya</taxon>
        <taxon>Ascomycota</taxon>
        <taxon>Pezizomycotina</taxon>
        <taxon>Eurotiomycetes</taxon>
        <taxon>Chaetothyriomycetidae</taxon>
        <taxon>Chaetothyriales</taxon>
        <taxon>Cyphellophoraceae</taxon>
        <taxon>Cyphellophora</taxon>
    </lineage>
</organism>
<protein>
    <recommendedName>
        <fullName evidence="3">Methyltransferase domain-containing protein</fullName>
    </recommendedName>
</protein>
<reference evidence="1 2" key="1">
    <citation type="submission" date="2013-03" db="EMBL/GenBank/DDBJ databases">
        <title>The Genome Sequence of Phialophora europaea CBS 101466.</title>
        <authorList>
            <consortium name="The Broad Institute Genomics Platform"/>
            <person name="Cuomo C."/>
            <person name="de Hoog S."/>
            <person name="Gorbushina A."/>
            <person name="Walker B."/>
            <person name="Young S.K."/>
            <person name="Zeng Q."/>
            <person name="Gargeya S."/>
            <person name="Fitzgerald M."/>
            <person name="Haas B."/>
            <person name="Abouelleil A."/>
            <person name="Allen A.W."/>
            <person name="Alvarado L."/>
            <person name="Arachchi H.M."/>
            <person name="Berlin A.M."/>
            <person name="Chapman S.B."/>
            <person name="Gainer-Dewar J."/>
            <person name="Goldberg J."/>
            <person name="Griggs A."/>
            <person name="Gujja S."/>
            <person name="Hansen M."/>
            <person name="Howarth C."/>
            <person name="Imamovic A."/>
            <person name="Ireland A."/>
            <person name="Larimer J."/>
            <person name="McCowan C."/>
            <person name="Murphy C."/>
            <person name="Pearson M."/>
            <person name="Poon T.W."/>
            <person name="Priest M."/>
            <person name="Roberts A."/>
            <person name="Saif S."/>
            <person name="Shea T."/>
            <person name="Sisk P."/>
            <person name="Sykes S."/>
            <person name="Wortman J."/>
            <person name="Nusbaum C."/>
            <person name="Birren B."/>
        </authorList>
    </citation>
    <scope>NUCLEOTIDE SEQUENCE [LARGE SCALE GENOMIC DNA]</scope>
    <source>
        <strain evidence="1 2">CBS 101466</strain>
    </source>
</reference>
<keyword evidence="2" id="KW-1185">Reference proteome</keyword>